<dbReference type="AlphaFoldDB" id="A0A9X2MA82"/>
<organism evidence="2 3">
    <name type="scientific">Terrisporobacter muris</name>
    <dbReference type="NCBI Taxonomy" id="2963284"/>
    <lineage>
        <taxon>Bacteria</taxon>
        <taxon>Bacillati</taxon>
        <taxon>Bacillota</taxon>
        <taxon>Clostridia</taxon>
        <taxon>Peptostreptococcales</taxon>
        <taxon>Peptostreptococcaceae</taxon>
        <taxon>Terrisporobacter</taxon>
    </lineage>
</organism>
<proteinExistence type="predicted"/>
<evidence type="ECO:0000313" key="3">
    <source>
        <dbReference type="Proteomes" id="UP001140817"/>
    </source>
</evidence>
<evidence type="ECO:0000313" key="2">
    <source>
        <dbReference type="EMBL" id="MCR1822443.1"/>
    </source>
</evidence>
<accession>A0A9X2MA82</accession>
<dbReference type="RefSeq" id="WP_257560300.1">
    <property type="nucleotide sequence ID" value="NZ_JANKBY010000055.1"/>
</dbReference>
<name>A0A9X2MA82_9FIRM</name>
<feature type="transmembrane region" description="Helical" evidence="1">
    <location>
        <begin position="7"/>
        <end position="25"/>
    </location>
</feature>
<keyword evidence="3" id="KW-1185">Reference proteome</keyword>
<feature type="transmembrane region" description="Helical" evidence="1">
    <location>
        <begin position="31"/>
        <end position="53"/>
    </location>
</feature>
<evidence type="ECO:0000256" key="1">
    <source>
        <dbReference type="SAM" id="Phobius"/>
    </source>
</evidence>
<protein>
    <submittedName>
        <fullName evidence="2">Uncharacterized protein</fullName>
    </submittedName>
</protein>
<dbReference type="EMBL" id="JANKBY010000055">
    <property type="protein sequence ID" value="MCR1822443.1"/>
    <property type="molecule type" value="Genomic_DNA"/>
</dbReference>
<dbReference type="Proteomes" id="UP001140817">
    <property type="component" value="Unassembled WGS sequence"/>
</dbReference>
<keyword evidence="1" id="KW-0812">Transmembrane</keyword>
<keyword evidence="1" id="KW-0472">Membrane</keyword>
<reference evidence="2" key="1">
    <citation type="submission" date="2022-07" db="EMBL/GenBank/DDBJ databases">
        <title>Enhanced cultured diversity of the mouse gut microbiota enables custom-made synthetic communities.</title>
        <authorList>
            <person name="Afrizal A."/>
        </authorList>
    </citation>
    <scope>NUCLEOTIDE SEQUENCE</scope>
    <source>
        <strain evidence="2">DSM 29186</strain>
    </source>
</reference>
<gene>
    <name evidence="2" type="ORF">NSA58_06555</name>
</gene>
<sequence length="65" mass="7471">MQTKTKLIYLCINLILVGALIYTSYSIEPGMYRNTIRLIFILAIPIVSLCQVYSTKKAERQKNNC</sequence>
<comment type="caution">
    <text evidence="2">The sequence shown here is derived from an EMBL/GenBank/DDBJ whole genome shotgun (WGS) entry which is preliminary data.</text>
</comment>
<keyword evidence="1" id="KW-1133">Transmembrane helix</keyword>